<dbReference type="Proteomes" id="UP000604481">
    <property type="component" value="Unassembled WGS sequence"/>
</dbReference>
<dbReference type="AlphaFoldDB" id="A0A8J7G0Q1"/>
<keyword evidence="1" id="KW-0472">Membrane</keyword>
<evidence type="ECO:0000313" key="3">
    <source>
        <dbReference type="Proteomes" id="UP000604481"/>
    </source>
</evidence>
<comment type="caution">
    <text evidence="2">The sequence shown here is derived from an EMBL/GenBank/DDBJ whole genome shotgun (WGS) entry which is preliminary data.</text>
</comment>
<feature type="transmembrane region" description="Helical" evidence="1">
    <location>
        <begin position="7"/>
        <end position="24"/>
    </location>
</feature>
<evidence type="ECO:0000256" key="1">
    <source>
        <dbReference type="SAM" id="Phobius"/>
    </source>
</evidence>
<sequence>MQHPIQIWRWVFWLAACLTAAFVYKNSIDTLGPPQKNTAADRLRVILPESAQIFLAGGDSHLAANLGVFRAVTLTTGSVDSDTIQTLARIQVSAARLNPYSGDNYYIAQAVLPWQGEVTAANELLGVSAKARRWDYMPGFFLAFNQQYFLRQPRLAIATLNNYAIPRAPTQNHAAFQAMISKWLEQGETPEAAKALLMQMYKSTSHPQLKKILFARITRLDGLITIQNACTTYRVRYGAAPKDLSDLLESGVLQEIPNDPFKIGYQINAEGQAEFIYRRN</sequence>
<evidence type="ECO:0000313" key="2">
    <source>
        <dbReference type="EMBL" id="MBE9609218.1"/>
    </source>
</evidence>
<keyword evidence="3" id="KW-1185">Reference proteome</keyword>
<gene>
    <name evidence="2" type="ORF">INR99_07640</name>
</gene>
<protein>
    <submittedName>
        <fullName evidence="2">Uncharacterized protein</fullName>
    </submittedName>
</protein>
<reference evidence="2 3" key="1">
    <citation type="submission" date="2020-10" db="EMBL/GenBank/DDBJ databases">
        <title>The genome sequence of Chitinilyticum litopenaei 4Y14.</title>
        <authorList>
            <person name="Liu Y."/>
        </authorList>
    </citation>
    <scope>NUCLEOTIDE SEQUENCE [LARGE SCALE GENOMIC DNA]</scope>
    <source>
        <strain evidence="2 3">4Y14</strain>
    </source>
</reference>
<dbReference type="RefSeq" id="WP_194115729.1">
    <property type="nucleotide sequence ID" value="NZ_JADFUA010000003.1"/>
</dbReference>
<accession>A0A8J7G0Q1</accession>
<organism evidence="2 3">
    <name type="scientific">Chitinilyticum piscinae</name>
    <dbReference type="NCBI Taxonomy" id="2866724"/>
    <lineage>
        <taxon>Bacteria</taxon>
        <taxon>Pseudomonadati</taxon>
        <taxon>Pseudomonadota</taxon>
        <taxon>Betaproteobacteria</taxon>
        <taxon>Neisseriales</taxon>
        <taxon>Chitinibacteraceae</taxon>
        <taxon>Chitinilyticum</taxon>
    </lineage>
</organism>
<name>A0A8J7G0Q1_9NEIS</name>
<keyword evidence="1" id="KW-1133">Transmembrane helix</keyword>
<dbReference type="SUPFAM" id="SSF54523">
    <property type="entry name" value="Pili subunits"/>
    <property type="match status" value="1"/>
</dbReference>
<proteinExistence type="predicted"/>
<dbReference type="EMBL" id="JADFUA010000003">
    <property type="protein sequence ID" value="MBE9609218.1"/>
    <property type="molecule type" value="Genomic_DNA"/>
</dbReference>
<keyword evidence="1" id="KW-0812">Transmembrane</keyword>
<dbReference type="InterPro" id="IPR045584">
    <property type="entry name" value="Pilin-like"/>
</dbReference>